<dbReference type="AlphaFoldDB" id="A0A7S4MG46"/>
<evidence type="ECO:0000313" key="1">
    <source>
        <dbReference type="EMBL" id="CAE2220046.1"/>
    </source>
</evidence>
<sequence>MSSDKPAASLSGEILPQDAEGGVFARDASEEAIQEARRWAGKTVTISGVGGFVCVNSMNDFVVSTSFRQATALVVEPVDDALYGRGLVAFRVRDAHNKYLAVSPYGDDIRNEAAAALARVSPLLPEHISDVVNFATDEATAEGNFEGAGFNYRPLTATDGPPTWLQVFELEPNGLGKYGVRNRFGSYWRSEHWNKTVSQSPHCLGDERWRFTEN</sequence>
<protein>
    <submittedName>
        <fullName evidence="1">Uncharacterized protein</fullName>
    </submittedName>
</protein>
<organism evidence="1">
    <name type="scientific">Odontella aurita</name>
    <dbReference type="NCBI Taxonomy" id="265563"/>
    <lineage>
        <taxon>Eukaryota</taxon>
        <taxon>Sar</taxon>
        <taxon>Stramenopiles</taxon>
        <taxon>Ochrophyta</taxon>
        <taxon>Bacillariophyta</taxon>
        <taxon>Mediophyceae</taxon>
        <taxon>Biddulphiophycidae</taxon>
        <taxon>Eupodiscales</taxon>
        <taxon>Odontellaceae</taxon>
        <taxon>Odontella</taxon>
    </lineage>
</organism>
<name>A0A7S4MG46_9STRA</name>
<proteinExistence type="predicted"/>
<dbReference type="EMBL" id="HBKQ01011791">
    <property type="protein sequence ID" value="CAE2220046.1"/>
    <property type="molecule type" value="Transcribed_RNA"/>
</dbReference>
<reference evidence="1" key="1">
    <citation type="submission" date="2021-01" db="EMBL/GenBank/DDBJ databases">
        <authorList>
            <person name="Corre E."/>
            <person name="Pelletier E."/>
            <person name="Niang G."/>
            <person name="Scheremetjew M."/>
            <person name="Finn R."/>
            <person name="Kale V."/>
            <person name="Holt S."/>
            <person name="Cochrane G."/>
            <person name="Meng A."/>
            <person name="Brown T."/>
            <person name="Cohen L."/>
        </authorList>
    </citation>
    <scope>NUCLEOTIDE SEQUENCE</scope>
    <source>
        <strain evidence="1">Isolate 1302-5</strain>
    </source>
</reference>
<gene>
    <name evidence="1" type="ORF">OAUR00152_LOCUS7980</name>
</gene>
<accession>A0A7S4MG46</accession>